<dbReference type="Pfam" id="PF13450">
    <property type="entry name" value="NAD_binding_8"/>
    <property type="match status" value="1"/>
</dbReference>
<reference evidence="2" key="1">
    <citation type="journal article" date="2020" name="mSystems">
        <title>Genome- and Community-Level Interaction Insights into Carbon Utilization and Element Cycling Functions of Hydrothermarchaeota in Hydrothermal Sediment.</title>
        <authorList>
            <person name="Zhou Z."/>
            <person name="Liu Y."/>
            <person name="Xu W."/>
            <person name="Pan J."/>
            <person name="Luo Z.H."/>
            <person name="Li M."/>
        </authorList>
    </citation>
    <scope>NUCLEOTIDE SEQUENCE [LARGE SCALE GENOMIC DNA]</scope>
    <source>
        <strain evidence="2">SpSt-61</strain>
    </source>
</reference>
<dbReference type="GO" id="GO:0016491">
    <property type="term" value="F:oxidoreductase activity"/>
    <property type="evidence" value="ECO:0007669"/>
    <property type="project" value="InterPro"/>
</dbReference>
<evidence type="ECO:0000313" key="2">
    <source>
        <dbReference type="EMBL" id="HGU53774.1"/>
    </source>
</evidence>
<dbReference type="GO" id="GO:0050660">
    <property type="term" value="F:flavin adenine dinucleotide binding"/>
    <property type="evidence" value="ECO:0007669"/>
    <property type="project" value="TreeGrafter"/>
</dbReference>
<feature type="domain" description="Amine oxidase" evidence="1">
    <location>
        <begin position="196"/>
        <end position="369"/>
    </location>
</feature>
<sequence>MKIGILGSGLAGLSLGYFLHQKGHDFMILEKNPETSGLLKSVNIDGFIFDVGGSHIIFSKDKEMLNLMVSVLGDNVVRNRRNTKILYKGHYVKYPFENGLADLPKEDNFECLYYFVKNLIEKEKGLLNPPTNMKEFFYYTFGKGIAEKYLIPYNEKIWKFPLEEMSTVWVEKIPQPPVEDIIKSSLAISTEGYTHQLYFYYPKFGGIQSLAKAFEDPIRDKIVTGFEVKRIKKEGQKWIVSNGKEEFEFDKLISTIPLQELIKALDDVPEKVTEAVNNLKFNSLITVGIGIDKSKINDFSWLYIPDKDVLTHRVSFPSNYSPNVAPEGKSSALAEITYREGDEISKMKDRDIVEKTVDDLDRLGIINKEDVALATIYRFKYAYVIYDLNYKENLKTIFDYFNKIGIDLVGRFAKWAYLNMDSVIRETKDYVKRSLP</sequence>
<organism evidence="2">
    <name type="scientific">Fervidobacterium pennivorans</name>
    <dbReference type="NCBI Taxonomy" id="93466"/>
    <lineage>
        <taxon>Bacteria</taxon>
        <taxon>Thermotogati</taxon>
        <taxon>Thermotogota</taxon>
        <taxon>Thermotogae</taxon>
        <taxon>Thermotogales</taxon>
        <taxon>Fervidobacteriaceae</taxon>
        <taxon>Fervidobacterium</taxon>
    </lineage>
</organism>
<dbReference type="Pfam" id="PF01593">
    <property type="entry name" value="Amino_oxidase"/>
    <property type="match status" value="1"/>
</dbReference>
<accession>A0A7V4NG90</accession>
<dbReference type="InterPro" id="IPR002937">
    <property type="entry name" value="Amino_oxidase"/>
</dbReference>
<comment type="caution">
    <text evidence="2">The sequence shown here is derived from an EMBL/GenBank/DDBJ whole genome shotgun (WGS) entry which is preliminary data.</text>
</comment>
<dbReference type="InterPro" id="IPR036188">
    <property type="entry name" value="FAD/NAD-bd_sf"/>
</dbReference>
<name>A0A7V4NG90_FERPE</name>
<protein>
    <submittedName>
        <fullName evidence="2">NAD(P)/FAD-dependent oxidoreductase</fullName>
    </submittedName>
</protein>
<dbReference type="GO" id="GO:0008767">
    <property type="term" value="F:UDP-galactopyranose mutase activity"/>
    <property type="evidence" value="ECO:0007669"/>
    <property type="project" value="TreeGrafter"/>
</dbReference>
<dbReference type="AlphaFoldDB" id="A0A7V4NG90"/>
<dbReference type="Gene3D" id="3.50.50.60">
    <property type="entry name" value="FAD/NAD(P)-binding domain"/>
    <property type="match status" value="1"/>
</dbReference>
<dbReference type="PANTHER" id="PTHR21197:SF0">
    <property type="entry name" value="UDP-GALACTOPYRANOSE MUTASE"/>
    <property type="match status" value="1"/>
</dbReference>
<dbReference type="PANTHER" id="PTHR21197">
    <property type="entry name" value="UDP-GALACTOPYRANOSE MUTASE"/>
    <property type="match status" value="1"/>
</dbReference>
<gene>
    <name evidence="2" type="ORF">ENT78_09695</name>
</gene>
<evidence type="ECO:0000259" key="1">
    <source>
        <dbReference type="Pfam" id="PF01593"/>
    </source>
</evidence>
<proteinExistence type="predicted"/>
<dbReference type="EMBL" id="DSZZ01000455">
    <property type="protein sequence ID" value="HGU53774.1"/>
    <property type="molecule type" value="Genomic_DNA"/>
</dbReference>
<dbReference type="SUPFAM" id="SSF51905">
    <property type="entry name" value="FAD/NAD(P)-binding domain"/>
    <property type="match status" value="1"/>
</dbReference>
<dbReference type="GO" id="GO:0005829">
    <property type="term" value="C:cytosol"/>
    <property type="evidence" value="ECO:0007669"/>
    <property type="project" value="TreeGrafter"/>
</dbReference>